<evidence type="ECO:0000259" key="8">
    <source>
        <dbReference type="Pfam" id="PF02897"/>
    </source>
</evidence>
<dbReference type="InterPro" id="IPR002470">
    <property type="entry name" value="Peptidase_S9A"/>
</dbReference>
<keyword evidence="5" id="KW-0720">Serine protease</keyword>
<comment type="caution">
    <text evidence="9">The sequence shown here is derived from an EMBL/GenBank/DDBJ whole genome shotgun (WGS) entry which is preliminary data.</text>
</comment>
<evidence type="ECO:0000259" key="7">
    <source>
        <dbReference type="Pfam" id="PF00326"/>
    </source>
</evidence>
<dbReference type="RefSeq" id="WP_204199836.1">
    <property type="nucleotide sequence ID" value="NZ_JAFEMC010000004.1"/>
</dbReference>
<feature type="domain" description="Peptidase S9A N-terminal" evidence="8">
    <location>
        <begin position="36"/>
        <end position="344"/>
    </location>
</feature>
<proteinExistence type="predicted"/>
<accession>A0ABS2D9Z3</accession>
<dbReference type="Gene3D" id="3.40.50.1820">
    <property type="entry name" value="alpha/beta hydrolase"/>
    <property type="match status" value="1"/>
</dbReference>
<evidence type="ECO:0000256" key="3">
    <source>
        <dbReference type="ARBA" id="ARBA00022670"/>
    </source>
</evidence>
<dbReference type="Pfam" id="PF00326">
    <property type="entry name" value="Peptidase_S9"/>
    <property type="match status" value="1"/>
</dbReference>
<sequence length="716" mass="76152">MTQRLTTIAIAAVLSAMCSEAPLPAQAAGESLTSYPALPRSVPYRQRVFGNDVSDPWRWMEDAKQRAELTTWMQASSAHTRAQLSALPGYPALLSAITTASRAKPGIYQVSSAGGRLFFGLIAPDANQPVLMVRENGRDRVLVDPGKDAAIGTYQTSPDGRFVVVQLSKGGSEIGASYIYDVANGKRLDDVLTPMWSDQVNWADGRTLLYTRMARTEGKNVQEDVTLYRHVIGRPASEDAPLLGSLARTTVVVSKEEAALPGSDVGSAWTIGVIGQARPDSRIALARTADLVAGRAAWVPVADYEDRVTRATVHGDTLYYITQRELPDGEVRSVDARAPKLSASRRVLGGGGLVLKEIVAARDGLYVTALRPTGSSRLLFLRYGAAAPVEVRLSFAGAIGNVSAPADGGSPILSIVGWLNDMQYLRLDGGKATSVGIGNETDAAVVAGARLIEDVATSKDGTKVPLTILAPSATFAGARPTILEAYSSYGSVAAPFFGPVTLTWVRRGGVFATCHARGGGEQGRAWHEAGRSRNKPRGQEDVIACGERLVALRFATPRTLGAWGTSAGGTIVPPAALARPDLFRAVTASVGMVNPTALDRGENGASQFAEFGDPRTAEGYEALVAQDTTMLVPKSRGGPDFLFTVGLNDHRVPFWHSAKAVATMRAAWQDRHLALLRVDDDAGHGVGSGRDKTLALRADMYAFFLNRFGQPGFVKP</sequence>
<dbReference type="SUPFAM" id="SSF53474">
    <property type="entry name" value="alpha/beta-Hydrolases"/>
    <property type="match status" value="1"/>
</dbReference>
<dbReference type="Gene3D" id="2.130.10.120">
    <property type="entry name" value="Prolyl oligopeptidase, N-terminal domain"/>
    <property type="match status" value="1"/>
</dbReference>
<reference evidence="9 10" key="1">
    <citation type="submission" date="2020-12" db="EMBL/GenBank/DDBJ databases">
        <title>Sphingomonas sp.</title>
        <authorList>
            <person name="Kim M.K."/>
        </authorList>
    </citation>
    <scope>NUCLEOTIDE SEQUENCE [LARGE SCALE GENOMIC DNA]</scope>
    <source>
        <strain evidence="9 10">BT552</strain>
    </source>
</reference>
<evidence type="ECO:0000256" key="6">
    <source>
        <dbReference type="SAM" id="SignalP"/>
    </source>
</evidence>
<feature type="domain" description="Peptidase S9 prolyl oligopeptidase catalytic" evidence="7">
    <location>
        <begin position="503"/>
        <end position="709"/>
    </location>
</feature>
<organism evidence="9 10">
    <name type="scientific">Sphingomonas longa</name>
    <dbReference type="NCBI Taxonomy" id="2778730"/>
    <lineage>
        <taxon>Bacteria</taxon>
        <taxon>Pseudomonadati</taxon>
        <taxon>Pseudomonadota</taxon>
        <taxon>Alphaproteobacteria</taxon>
        <taxon>Sphingomonadales</taxon>
        <taxon>Sphingomonadaceae</taxon>
        <taxon>Sphingomonas</taxon>
    </lineage>
</organism>
<dbReference type="Proteomes" id="UP000763641">
    <property type="component" value="Unassembled WGS sequence"/>
</dbReference>
<keyword evidence="10" id="KW-1185">Reference proteome</keyword>
<dbReference type="PANTHER" id="PTHR42881">
    <property type="entry name" value="PROLYL ENDOPEPTIDASE"/>
    <property type="match status" value="1"/>
</dbReference>
<name>A0ABS2D9Z3_9SPHN</name>
<evidence type="ECO:0000256" key="2">
    <source>
        <dbReference type="ARBA" id="ARBA00011897"/>
    </source>
</evidence>
<gene>
    <name evidence="9" type="ORF">ILT43_15275</name>
</gene>
<dbReference type="InterPro" id="IPR051167">
    <property type="entry name" value="Prolyl_oligopep/macrocyclase"/>
</dbReference>
<dbReference type="EC" id="3.4.21.26" evidence="2"/>
<evidence type="ECO:0000256" key="4">
    <source>
        <dbReference type="ARBA" id="ARBA00022801"/>
    </source>
</evidence>
<keyword evidence="6" id="KW-0732">Signal</keyword>
<dbReference type="InterPro" id="IPR029058">
    <property type="entry name" value="AB_hydrolase_fold"/>
</dbReference>
<dbReference type="SUPFAM" id="SSF50993">
    <property type="entry name" value="Peptidase/esterase 'gauge' domain"/>
    <property type="match status" value="1"/>
</dbReference>
<dbReference type="PRINTS" id="PR00862">
    <property type="entry name" value="PROLIGOPTASE"/>
</dbReference>
<keyword evidence="4" id="KW-0378">Hydrolase</keyword>
<dbReference type="InterPro" id="IPR001375">
    <property type="entry name" value="Peptidase_S9_cat"/>
</dbReference>
<feature type="signal peptide" evidence="6">
    <location>
        <begin position="1"/>
        <end position="27"/>
    </location>
</feature>
<protein>
    <recommendedName>
        <fullName evidence="2">prolyl oligopeptidase</fullName>
        <ecNumber evidence="2">3.4.21.26</ecNumber>
    </recommendedName>
</protein>
<dbReference type="PANTHER" id="PTHR42881:SF2">
    <property type="entry name" value="PROLYL ENDOPEPTIDASE"/>
    <property type="match status" value="1"/>
</dbReference>
<dbReference type="Pfam" id="PF02897">
    <property type="entry name" value="Peptidase_S9_N"/>
    <property type="match status" value="1"/>
</dbReference>
<evidence type="ECO:0000256" key="5">
    <source>
        <dbReference type="ARBA" id="ARBA00022825"/>
    </source>
</evidence>
<dbReference type="InterPro" id="IPR023302">
    <property type="entry name" value="Pept_S9A_N"/>
</dbReference>
<evidence type="ECO:0000313" key="9">
    <source>
        <dbReference type="EMBL" id="MBM6577742.1"/>
    </source>
</evidence>
<comment type="catalytic activity">
    <reaction evidence="1">
        <text>Hydrolysis of Pro-|-Xaa &gt;&gt; Ala-|-Xaa in oligopeptides.</text>
        <dbReference type="EC" id="3.4.21.26"/>
    </reaction>
</comment>
<dbReference type="EMBL" id="JAFEMC010000004">
    <property type="protein sequence ID" value="MBM6577742.1"/>
    <property type="molecule type" value="Genomic_DNA"/>
</dbReference>
<keyword evidence="3" id="KW-0645">Protease</keyword>
<evidence type="ECO:0000256" key="1">
    <source>
        <dbReference type="ARBA" id="ARBA00001070"/>
    </source>
</evidence>
<feature type="chain" id="PRO_5045834713" description="prolyl oligopeptidase" evidence="6">
    <location>
        <begin position="28"/>
        <end position="716"/>
    </location>
</feature>
<evidence type="ECO:0000313" key="10">
    <source>
        <dbReference type="Proteomes" id="UP000763641"/>
    </source>
</evidence>